<dbReference type="Proteomes" id="UP000465035">
    <property type="component" value="Chromosome"/>
</dbReference>
<evidence type="ECO:0000313" key="2">
    <source>
        <dbReference type="Proteomes" id="UP000465035"/>
    </source>
</evidence>
<accession>A0A6P1EB91</accession>
<dbReference type="GeneID" id="69059315"/>
<dbReference type="RefSeq" id="WP_003550390.1">
    <property type="nucleotide sequence ID" value="NZ_CABKOL010000106.1"/>
</dbReference>
<organism evidence="1 2">
    <name type="scientific">Lentilactobacillus hilgardii</name>
    <name type="common">Lactobacillus hilgardii</name>
    <dbReference type="NCBI Taxonomy" id="1588"/>
    <lineage>
        <taxon>Bacteria</taxon>
        <taxon>Bacillati</taxon>
        <taxon>Bacillota</taxon>
        <taxon>Bacilli</taxon>
        <taxon>Lactobacillales</taxon>
        <taxon>Lactobacillaceae</taxon>
        <taxon>Lentilactobacillus</taxon>
    </lineage>
</organism>
<dbReference type="AlphaFoldDB" id="A0A6P1EB91"/>
<reference evidence="1 2" key="1">
    <citation type="submission" date="2019-12" db="EMBL/GenBank/DDBJ databases">
        <title>Lactobacillus hilgardii FLUB.</title>
        <authorList>
            <person name="Gustaw K."/>
        </authorList>
    </citation>
    <scope>NUCLEOTIDE SEQUENCE [LARGE SCALE GENOMIC DNA]</scope>
    <source>
        <strain evidence="1 2">FLUB</strain>
    </source>
</reference>
<protein>
    <submittedName>
        <fullName evidence="1">Uncharacterized protein</fullName>
    </submittedName>
</protein>
<name>A0A6P1EB91_LENHI</name>
<dbReference type="EMBL" id="CP047121">
    <property type="protein sequence ID" value="QHB53062.1"/>
    <property type="molecule type" value="Genomic_DNA"/>
</dbReference>
<proteinExistence type="predicted"/>
<gene>
    <name evidence="1" type="ORF">GQR93_13115</name>
</gene>
<evidence type="ECO:0000313" key="1">
    <source>
        <dbReference type="EMBL" id="QHB53062.1"/>
    </source>
</evidence>
<sequence>MVKDDASIKSHKSDQLAGVKRTFRLFGSVVSKLLGENTYAKSTIYSERIIRGAHSSLNHPLNAGLSLAEFKMAKSSQLGYLAAVKDLMTINFNQFSFMIAWATGEETPEIVNQATGRNYAAYLGESRDERQFTLGYQTAVIHFVQAISGEGGFLPTIMDRLAGFSIKEASQMADAWFSHINRYLRNVSPYKKLTATSDSHIVKGMINEYDSGFLTQYQISGRTLFQYSSDDGPDFSDQHDLPPIIVRSLADNHLKDAVRQFIKRDVTGLIDLMVSVVLYAICREQLTVDNYDLLGIPALMTSTDRTAIASSLEMNETIILLKMGIPATIVKSAEKMAILDLSDVAHTRNADNQNFQQIFSYVLGPLHKPIINDFHQKIEIDYGTFDQLFTGMLKKLLLPLLLNYSFARNRALLFARQHLSFDLTSLADTIPVKPTTLTEHVEYIAVVHVAHFSGLIGRGMANYTNLTQADSLSAFSHLMKADPVFRSLDSAYDLRSKSTKKVLYWLYQSSFFKELPESERVRL</sequence>